<dbReference type="CDD" id="cd00085">
    <property type="entry name" value="HNHc"/>
    <property type="match status" value="1"/>
</dbReference>
<feature type="domain" description="HNH nuclease" evidence="2">
    <location>
        <begin position="503"/>
        <end position="555"/>
    </location>
</feature>
<feature type="compositionally biased region" description="Acidic residues" evidence="1">
    <location>
        <begin position="268"/>
        <end position="281"/>
    </location>
</feature>
<dbReference type="EMBL" id="JBBEGN010000017">
    <property type="protein sequence ID" value="MEJ2870917.1"/>
    <property type="molecule type" value="Genomic_DNA"/>
</dbReference>
<feature type="compositionally biased region" description="Basic and acidic residues" evidence="1">
    <location>
        <begin position="477"/>
        <end position="489"/>
    </location>
</feature>
<feature type="compositionally biased region" description="Polar residues" evidence="1">
    <location>
        <begin position="316"/>
        <end position="326"/>
    </location>
</feature>
<feature type="region of interest" description="Disordered" evidence="1">
    <location>
        <begin position="572"/>
        <end position="659"/>
    </location>
</feature>
<name>A0ABU8MUC0_9PSEU</name>
<feature type="compositionally biased region" description="Basic and acidic residues" evidence="1">
    <location>
        <begin position="631"/>
        <end position="650"/>
    </location>
</feature>
<evidence type="ECO:0000313" key="3">
    <source>
        <dbReference type="EMBL" id="MEJ2870917.1"/>
    </source>
</evidence>
<proteinExistence type="predicted"/>
<evidence type="ECO:0000256" key="1">
    <source>
        <dbReference type="SAM" id="MobiDB-lite"/>
    </source>
</evidence>
<gene>
    <name evidence="3" type="ORF">WCD74_24355</name>
</gene>
<dbReference type="Proteomes" id="UP001385809">
    <property type="component" value="Unassembled WGS sequence"/>
</dbReference>
<evidence type="ECO:0000313" key="4">
    <source>
        <dbReference type="Proteomes" id="UP001385809"/>
    </source>
</evidence>
<dbReference type="Pfam" id="PF02720">
    <property type="entry name" value="DUF222"/>
    <property type="match status" value="1"/>
</dbReference>
<reference evidence="3 4" key="1">
    <citation type="submission" date="2024-03" db="EMBL/GenBank/DDBJ databases">
        <title>Actinomycetospora sp. OC33-EN08, a novel actinomycete isolated from wild orchid (Aerides multiflora).</title>
        <authorList>
            <person name="Suriyachadkun C."/>
        </authorList>
    </citation>
    <scope>NUCLEOTIDE SEQUENCE [LARGE SCALE GENOMIC DNA]</scope>
    <source>
        <strain evidence="3 4">OC33-EN08</strain>
    </source>
</reference>
<keyword evidence="4" id="KW-1185">Reference proteome</keyword>
<feature type="region of interest" description="Disordered" evidence="1">
    <location>
        <begin position="477"/>
        <end position="501"/>
    </location>
</feature>
<organism evidence="3 4">
    <name type="scientific">Actinomycetospora aurantiaca</name>
    <dbReference type="NCBI Taxonomy" id="3129233"/>
    <lineage>
        <taxon>Bacteria</taxon>
        <taxon>Bacillati</taxon>
        <taxon>Actinomycetota</taxon>
        <taxon>Actinomycetes</taxon>
        <taxon>Pseudonocardiales</taxon>
        <taxon>Pseudonocardiaceae</taxon>
        <taxon>Actinomycetospora</taxon>
    </lineage>
</organism>
<accession>A0ABU8MUC0</accession>
<evidence type="ECO:0000259" key="2">
    <source>
        <dbReference type="SMART" id="SM00507"/>
    </source>
</evidence>
<dbReference type="InterPro" id="IPR003870">
    <property type="entry name" value="DUF222"/>
</dbReference>
<comment type="caution">
    <text evidence="3">The sequence shown here is derived from an EMBL/GenBank/DDBJ whole genome shotgun (WGS) entry which is preliminary data.</text>
</comment>
<protein>
    <submittedName>
        <fullName evidence="3">DUF222 domain-containing protein</fullName>
    </submittedName>
</protein>
<sequence length="659" mass="71728">MTTAVVDPESPVWPEALCAADPADLPGQWVDAGMSAQFAAVNTAAWQLCRFVLECSRAKAGTTERVRTRRRAGKIVAESLGWSEGYAASRIEFARQVLERLPRIGQEMAAGRLEERKAFTIVDLVADLDDVQAREVVDQVLDVASTLPYTALRQRVARVAAAVDPDWWERRRAAAIARRRVTLRSAPSGAAELCGLDLPEDPAQDAHDRIVALAHAARRRLARAGIRVSVGELESEVMLTLTGPVGAGMYDLDVVDHVTTLYGGPPSTDDDGDDGDPDDTGPGDTGPGDTGPDDEPDDRGPGRGRSEPDHAVDPSVTGNSRDQPQTHVEPERAEPAVVAFRARTVLRLELRTVLGLDRRPGELPGHGPIANPQAVAMAWDRRHCRWRIALYDDTGTLEHVLSARPPAGGPPPAGGRRHAQIVEITAHTRDLDTLTTAFGTDQLPLADLGPLGSIPTTLPTVPGDAIGFLRRAARALARERARPDHEHPSRTTAEAGNRLPSTRLRDWVAARDRTCRAPGCSVDAAACDADHTLAVIDGGQTVADDLGALCRSDHLFKHDDDAGWTVHQTSPGRFEWTSPTGRVHTREPEPYRPLPDPIARTRTRHRPDHRESHPKPPGTPRANRHGLITDASRDTQSHLWRRAERRRDETTDLDTGPPF</sequence>
<dbReference type="SMART" id="SM00507">
    <property type="entry name" value="HNHc"/>
    <property type="match status" value="1"/>
</dbReference>
<dbReference type="RefSeq" id="WP_337697489.1">
    <property type="nucleotide sequence ID" value="NZ_JBBEGN010000017.1"/>
</dbReference>
<feature type="region of interest" description="Disordered" evidence="1">
    <location>
        <begin position="260"/>
        <end position="335"/>
    </location>
</feature>
<feature type="compositionally biased region" description="Basic and acidic residues" evidence="1">
    <location>
        <begin position="298"/>
        <end position="312"/>
    </location>
</feature>
<dbReference type="InterPro" id="IPR003615">
    <property type="entry name" value="HNH_nuc"/>
</dbReference>